<dbReference type="Proteomes" id="UP000245539">
    <property type="component" value="Unassembled WGS sequence"/>
</dbReference>
<reference evidence="1 2" key="1">
    <citation type="submission" date="2018-05" db="EMBL/GenBank/DDBJ databases">
        <title>Leucothrix arctica sp. nov., isolated from Arctic seawater.</title>
        <authorList>
            <person name="Choi A."/>
            <person name="Baek K."/>
        </authorList>
    </citation>
    <scope>NUCLEOTIDE SEQUENCE [LARGE SCALE GENOMIC DNA]</scope>
    <source>
        <strain evidence="1 2">JCM 18388</strain>
    </source>
</reference>
<accession>A0A317CQU4</accession>
<sequence length="113" mass="12533">MLDEIEKRGQFDGCRNRAVVDARYEKLDVLFNELKQGARFKTMGELNPNSFREYGGSVIHIGRDGRLVFSGAGCYRLAIAQVLKLPLIPVQIGVCHPLAIKDGHVGVLPSRKP</sequence>
<name>A0A317CQU4_9GAMM</name>
<evidence type="ECO:0000313" key="2">
    <source>
        <dbReference type="Proteomes" id="UP000245539"/>
    </source>
</evidence>
<comment type="caution">
    <text evidence="1">The sequence shown here is derived from an EMBL/GenBank/DDBJ whole genome shotgun (WGS) entry which is preliminary data.</text>
</comment>
<proteinExistence type="predicted"/>
<gene>
    <name evidence="1" type="ORF">DKW60_00700</name>
</gene>
<organism evidence="1 2">
    <name type="scientific">Leucothrix pacifica</name>
    <dbReference type="NCBI Taxonomy" id="1247513"/>
    <lineage>
        <taxon>Bacteria</taxon>
        <taxon>Pseudomonadati</taxon>
        <taxon>Pseudomonadota</taxon>
        <taxon>Gammaproteobacteria</taxon>
        <taxon>Thiotrichales</taxon>
        <taxon>Thiotrichaceae</taxon>
        <taxon>Leucothrix</taxon>
    </lineage>
</organism>
<protein>
    <submittedName>
        <fullName evidence="1">Uncharacterized protein</fullName>
    </submittedName>
</protein>
<dbReference type="AlphaFoldDB" id="A0A317CQU4"/>
<evidence type="ECO:0000313" key="1">
    <source>
        <dbReference type="EMBL" id="PWR00568.1"/>
    </source>
</evidence>
<dbReference type="EMBL" id="QGKM01000002">
    <property type="protein sequence ID" value="PWR00568.1"/>
    <property type="molecule type" value="Genomic_DNA"/>
</dbReference>
<keyword evidence="2" id="KW-1185">Reference proteome</keyword>